<dbReference type="RefSeq" id="WP_021859667.1">
    <property type="nucleotide sequence ID" value="NZ_JACOOY010000004.1"/>
</dbReference>
<dbReference type="EMBL" id="JACOOY010000004">
    <property type="protein sequence ID" value="MBC5664427.1"/>
    <property type="molecule type" value="Genomic_DNA"/>
</dbReference>
<accession>A0ABR7ESV0</accession>
<dbReference type="Proteomes" id="UP000647235">
    <property type="component" value="Unassembled WGS sequence"/>
</dbReference>
<proteinExistence type="predicted"/>
<name>A0ABR7ESV0_9FIRM</name>
<protein>
    <recommendedName>
        <fullName evidence="4">Lipoprotein</fullName>
    </recommendedName>
</protein>
<comment type="caution">
    <text evidence="2">The sequence shown here is derived from an EMBL/GenBank/DDBJ whole genome shotgun (WGS) entry which is preliminary data.</text>
</comment>
<keyword evidence="3" id="KW-1185">Reference proteome</keyword>
<feature type="signal peptide" evidence="1">
    <location>
        <begin position="1"/>
        <end position="21"/>
    </location>
</feature>
<organism evidence="2 3">
    <name type="scientific">Dorea hominis</name>
    <dbReference type="NCBI Taxonomy" id="2763040"/>
    <lineage>
        <taxon>Bacteria</taxon>
        <taxon>Bacillati</taxon>
        <taxon>Bacillota</taxon>
        <taxon>Clostridia</taxon>
        <taxon>Lachnospirales</taxon>
        <taxon>Lachnospiraceae</taxon>
        <taxon>Dorea</taxon>
    </lineage>
</organism>
<reference evidence="2 3" key="1">
    <citation type="submission" date="2020-08" db="EMBL/GenBank/DDBJ databases">
        <title>Genome public.</title>
        <authorList>
            <person name="Liu C."/>
            <person name="Sun Q."/>
        </authorList>
    </citation>
    <scope>NUCLEOTIDE SEQUENCE [LARGE SCALE GENOMIC DNA]</scope>
    <source>
        <strain evidence="2 3">NSJ-36</strain>
    </source>
</reference>
<dbReference type="PROSITE" id="PS51257">
    <property type="entry name" value="PROKAR_LIPOPROTEIN"/>
    <property type="match status" value="1"/>
</dbReference>
<keyword evidence="1" id="KW-0732">Signal</keyword>
<evidence type="ECO:0000313" key="2">
    <source>
        <dbReference type="EMBL" id="MBC5664427.1"/>
    </source>
</evidence>
<sequence length="215" mass="24444">MSKKGKVISAVVVVTGCLALAGSVVQNNSQANGKVSLEGFGKVLKKEYKNPEEASAKNLYAKGNYSEITKTDMEKAIAYYKAKGMSEEEAEKEAYKYEKESAALCTEAMKAGCKATDKEVADYVSDMRAEYEGKKLDESSQKQVDEIIAQFDSPEDYWKYEKTVYQKLLPQIKYREKLEKEYSEKHAGDSKADWGKYFDNYRKEIVEKEDFKLVK</sequence>
<feature type="chain" id="PRO_5046304211" description="Lipoprotein" evidence="1">
    <location>
        <begin position="22"/>
        <end position="215"/>
    </location>
</feature>
<gene>
    <name evidence="2" type="ORF">H8S07_03890</name>
</gene>
<evidence type="ECO:0000256" key="1">
    <source>
        <dbReference type="SAM" id="SignalP"/>
    </source>
</evidence>
<evidence type="ECO:0008006" key="4">
    <source>
        <dbReference type="Google" id="ProtNLM"/>
    </source>
</evidence>
<evidence type="ECO:0000313" key="3">
    <source>
        <dbReference type="Proteomes" id="UP000647235"/>
    </source>
</evidence>